<comment type="caution">
    <text evidence="7">The sequence shown here is derived from an EMBL/GenBank/DDBJ whole genome shotgun (WGS) entry which is preliminary data.</text>
</comment>
<dbReference type="Proteomes" id="UP000483035">
    <property type="component" value="Unassembled WGS sequence"/>
</dbReference>
<dbReference type="PANTHER" id="PTHR42770">
    <property type="entry name" value="AMINO ACID TRANSPORTER-RELATED"/>
    <property type="match status" value="1"/>
</dbReference>
<evidence type="ECO:0000256" key="5">
    <source>
        <dbReference type="SAM" id="Phobius"/>
    </source>
</evidence>
<evidence type="ECO:0000313" key="8">
    <source>
        <dbReference type="Proteomes" id="UP000483035"/>
    </source>
</evidence>
<feature type="transmembrane region" description="Helical" evidence="5">
    <location>
        <begin position="202"/>
        <end position="226"/>
    </location>
</feature>
<accession>A0A6L9UFH0</accession>
<evidence type="ECO:0000259" key="6">
    <source>
        <dbReference type="Pfam" id="PF00324"/>
    </source>
</evidence>
<evidence type="ECO:0000256" key="4">
    <source>
        <dbReference type="ARBA" id="ARBA00023136"/>
    </source>
</evidence>
<dbReference type="Pfam" id="PF00324">
    <property type="entry name" value="AA_permease"/>
    <property type="match status" value="1"/>
</dbReference>
<name>A0A6L9UFH0_9HYPH</name>
<dbReference type="InterPro" id="IPR050367">
    <property type="entry name" value="APC_superfamily"/>
</dbReference>
<feature type="transmembrane region" description="Helical" evidence="5">
    <location>
        <begin position="409"/>
        <end position="429"/>
    </location>
</feature>
<feature type="transmembrane region" description="Helical" evidence="5">
    <location>
        <begin position="53"/>
        <end position="78"/>
    </location>
</feature>
<reference evidence="7 8" key="1">
    <citation type="submission" date="2019-12" db="EMBL/GenBank/DDBJ databases">
        <title>Rhizobium genotypes associated with high levels of biological nitrogen fixation by grain legumes in a temperate-maritime cropping system.</title>
        <authorList>
            <person name="Maluk M."/>
            <person name="Francesc Ferrando Molina F."/>
            <person name="Lopez Del Egido L."/>
            <person name="Lafos M."/>
            <person name="Langarica-Fuentes A."/>
            <person name="Gebre Yohannes G."/>
            <person name="Young M.W."/>
            <person name="Martin P."/>
            <person name="Gantlett R."/>
            <person name="Kenicer G."/>
            <person name="Hawes C."/>
            <person name="Begg G.S."/>
            <person name="Quilliam R.S."/>
            <person name="Squire G.R."/>
            <person name="Poole P.S."/>
            <person name="Young P.W."/>
            <person name="Iannetta P.M."/>
            <person name="James E.K."/>
        </authorList>
    </citation>
    <scope>NUCLEOTIDE SEQUENCE [LARGE SCALE GENOMIC DNA]</scope>
    <source>
        <strain evidence="7 8">JHI1118</strain>
    </source>
</reference>
<feature type="transmembrane region" description="Helical" evidence="5">
    <location>
        <begin position="161"/>
        <end position="182"/>
    </location>
</feature>
<dbReference type="PANTHER" id="PTHR42770:SF16">
    <property type="entry name" value="AMINO ACID PERMEASE"/>
    <property type="match status" value="1"/>
</dbReference>
<feature type="domain" description="Amino acid permease/ SLC12A" evidence="6">
    <location>
        <begin position="23"/>
        <end position="427"/>
    </location>
</feature>
<dbReference type="RefSeq" id="WP_163990699.1">
    <property type="nucleotide sequence ID" value="NZ_WUEY01000014.1"/>
</dbReference>
<dbReference type="Gene3D" id="1.20.1740.10">
    <property type="entry name" value="Amino acid/polyamine transporter I"/>
    <property type="match status" value="1"/>
</dbReference>
<proteinExistence type="predicted"/>
<feature type="transmembrane region" description="Helical" evidence="5">
    <location>
        <begin position="290"/>
        <end position="310"/>
    </location>
</feature>
<feature type="transmembrane region" description="Helical" evidence="5">
    <location>
        <begin position="129"/>
        <end position="149"/>
    </location>
</feature>
<gene>
    <name evidence="7" type="ORF">GR212_25270</name>
</gene>
<evidence type="ECO:0000256" key="1">
    <source>
        <dbReference type="ARBA" id="ARBA00004141"/>
    </source>
</evidence>
<evidence type="ECO:0000256" key="3">
    <source>
        <dbReference type="ARBA" id="ARBA00022989"/>
    </source>
</evidence>
<dbReference type="EMBL" id="WUEY01000014">
    <property type="protein sequence ID" value="NEI72877.1"/>
    <property type="molecule type" value="Genomic_DNA"/>
</dbReference>
<evidence type="ECO:0000313" key="7">
    <source>
        <dbReference type="EMBL" id="NEI72877.1"/>
    </source>
</evidence>
<feature type="transmembrane region" description="Helical" evidence="5">
    <location>
        <begin position="342"/>
        <end position="362"/>
    </location>
</feature>
<comment type="subcellular location">
    <subcellularLocation>
        <location evidence="1">Membrane</location>
        <topology evidence="1">Multi-pass membrane protein</topology>
    </subcellularLocation>
</comment>
<dbReference type="GO" id="GO:0016020">
    <property type="term" value="C:membrane"/>
    <property type="evidence" value="ECO:0007669"/>
    <property type="project" value="UniProtKB-SubCell"/>
</dbReference>
<feature type="transmembrane region" description="Helical" evidence="5">
    <location>
        <begin position="21"/>
        <end position="41"/>
    </location>
</feature>
<organism evidence="7 8">
    <name type="scientific">Rhizobium lusitanum</name>
    <dbReference type="NCBI Taxonomy" id="293958"/>
    <lineage>
        <taxon>Bacteria</taxon>
        <taxon>Pseudomonadati</taxon>
        <taxon>Pseudomonadota</taxon>
        <taxon>Alphaproteobacteria</taxon>
        <taxon>Hyphomicrobiales</taxon>
        <taxon>Rhizobiaceae</taxon>
        <taxon>Rhizobium/Agrobacterium group</taxon>
        <taxon>Rhizobium</taxon>
    </lineage>
</organism>
<feature type="transmembrane region" description="Helical" evidence="5">
    <location>
        <begin position="441"/>
        <end position="461"/>
    </location>
</feature>
<dbReference type="PIRSF" id="PIRSF006060">
    <property type="entry name" value="AA_transporter"/>
    <property type="match status" value="1"/>
</dbReference>
<feature type="transmembrane region" description="Helical" evidence="5">
    <location>
        <begin position="99"/>
        <end position="123"/>
    </location>
</feature>
<keyword evidence="2 5" id="KW-0812">Transmembrane</keyword>
<dbReference type="InterPro" id="IPR004841">
    <property type="entry name" value="AA-permease/SLC12A_dom"/>
</dbReference>
<evidence type="ECO:0000256" key="2">
    <source>
        <dbReference type="ARBA" id="ARBA00022692"/>
    </source>
</evidence>
<protein>
    <submittedName>
        <fullName evidence="7">Amino acid permease</fullName>
    </submittedName>
</protein>
<dbReference type="GO" id="GO:0055085">
    <property type="term" value="P:transmembrane transport"/>
    <property type="evidence" value="ECO:0007669"/>
    <property type="project" value="InterPro"/>
</dbReference>
<dbReference type="AlphaFoldDB" id="A0A6L9UFH0"/>
<feature type="transmembrane region" description="Helical" evidence="5">
    <location>
        <begin position="238"/>
        <end position="259"/>
    </location>
</feature>
<sequence>MSNVGLKEAPSGRLDKNSIGVTHIVFFVVAAAAPMSALVGATPPAFAFGNIGVPAAFVTLGIVYLLFAIGFTAMTPFVKSAGGFYSYVTKGLGGPWGMAAAMLAFLAYFTIQIGIYAIFGVFVNATVGPLGYSLPWWVWSLALLVVVFLCGRQHVVFSGRLLGLCMIGEITLLTLFAIGVLIRGGGPDGLTSAGLRPTDFLAPGIGVVIVFVVGAFIGFEATAIFGEEAKDPARTIPRATYLAVGIITVFYAFCSWAIVQYYGAEKIMSIAGANLDTFYMTALQDILGNWAGYAMNILLLTSYFAALLSFHNTLNRYFFAFGRDGLVWKGLAKVHEKHKSPYVAGAVQVIIVTSVIAIFALIKADPYTTVFSGMVTVCGLSILLVQVLVAVAIFGLFSNGRQGKSIFRVRVAPLLSGIALAGAFLLVSVNVDLMTGSTNPLVYGLPALVILLAAGAVAMGLRIRTRNPALYKTLSAAFDDAEQAAQ</sequence>
<keyword evidence="4 5" id="KW-0472">Membrane</keyword>
<keyword evidence="3 5" id="KW-1133">Transmembrane helix</keyword>
<feature type="transmembrane region" description="Helical" evidence="5">
    <location>
        <begin position="374"/>
        <end position="397"/>
    </location>
</feature>